<feature type="compositionally biased region" description="Acidic residues" evidence="2">
    <location>
        <begin position="179"/>
        <end position="192"/>
    </location>
</feature>
<proteinExistence type="inferred from homology"/>
<dbReference type="OrthoDB" id="4822at2759"/>
<dbReference type="GO" id="GO:0071008">
    <property type="term" value="C:U2-type post-mRNA release spliceosomal complex"/>
    <property type="evidence" value="ECO:0007669"/>
    <property type="project" value="TreeGrafter"/>
</dbReference>
<feature type="region of interest" description="Disordered" evidence="2">
    <location>
        <begin position="157"/>
        <end position="216"/>
    </location>
</feature>
<comment type="similarity">
    <text evidence="1">Belongs to the TFP11/STIP family.</text>
</comment>
<feature type="region of interest" description="Disordered" evidence="2">
    <location>
        <begin position="1"/>
        <end position="106"/>
    </location>
</feature>
<dbReference type="GO" id="GO:0000390">
    <property type="term" value="P:spliceosomal complex disassembly"/>
    <property type="evidence" value="ECO:0007669"/>
    <property type="project" value="InterPro"/>
</dbReference>
<dbReference type="EMBL" id="JANBPU010000168">
    <property type="protein sequence ID" value="KAJ1914995.1"/>
    <property type="molecule type" value="Genomic_DNA"/>
</dbReference>
<dbReference type="AlphaFoldDB" id="A0A9W8DRP9"/>
<evidence type="ECO:0000259" key="3">
    <source>
        <dbReference type="PROSITE" id="PS50174"/>
    </source>
</evidence>
<evidence type="ECO:0000256" key="2">
    <source>
        <dbReference type="SAM" id="MobiDB-lite"/>
    </source>
</evidence>
<comment type="caution">
    <text evidence="4">The sequence shown here is derived from an EMBL/GenBank/DDBJ whole genome shotgun (WGS) entry which is preliminary data.</text>
</comment>
<feature type="domain" description="G-patch" evidence="3">
    <location>
        <begin position="112"/>
        <end position="158"/>
    </location>
</feature>
<evidence type="ECO:0000313" key="4">
    <source>
        <dbReference type="EMBL" id="KAJ1914995.1"/>
    </source>
</evidence>
<dbReference type="Proteomes" id="UP001150538">
    <property type="component" value="Unassembled WGS sequence"/>
</dbReference>
<dbReference type="Pfam" id="PF07842">
    <property type="entry name" value="GCFC"/>
    <property type="match status" value="2"/>
</dbReference>
<dbReference type="Pfam" id="PF01585">
    <property type="entry name" value="G-patch"/>
    <property type="match status" value="1"/>
</dbReference>
<evidence type="ECO:0000313" key="5">
    <source>
        <dbReference type="Proteomes" id="UP001150538"/>
    </source>
</evidence>
<name>A0A9W8DRP9_9FUNG</name>
<feature type="compositionally biased region" description="Low complexity" evidence="2">
    <location>
        <begin position="60"/>
        <end position="87"/>
    </location>
</feature>
<reference evidence="4" key="1">
    <citation type="submission" date="2022-07" db="EMBL/GenBank/DDBJ databases">
        <title>Phylogenomic reconstructions and comparative analyses of Kickxellomycotina fungi.</title>
        <authorList>
            <person name="Reynolds N.K."/>
            <person name="Stajich J.E."/>
            <person name="Barry K."/>
            <person name="Grigoriev I.V."/>
            <person name="Crous P."/>
            <person name="Smith M.E."/>
        </authorList>
    </citation>
    <scope>NUCLEOTIDE SEQUENCE</scope>
    <source>
        <strain evidence="4">NBRC 100468</strain>
    </source>
</reference>
<dbReference type="GO" id="GO:0003676">
    <property type="term" value="F:nucleic acid binding"/>
    <property type="evidence" value="ECO:0007669"/>
    <property type="project" value="InterPro"/>
</dbReference>
<dbReference type="PROSITE" id="PS50174">
    <property type="entry name" value="G_PATCH"/>
    <property type="match status" value="1"/>
</dbReference>
<organism evidence="4 5">
    <name type="scientific">Mycoemilia scoparia</name>
    <dbReference type="NCBI Taxonomy" id="417184"/>
    <lineage>
        <taxon>Eukaryota</taxon>
        <taxon>Fungi</taxon>
        <taxon>Fungi incertae sedis</taxon>
        <taxon>Zoopagomycota</taxon>
        <taxon>Kickxellomycotina</taxon>
        <taxon>Kickxellomycetes</taxon>
        <taxon>Kickxellales</taxon>
        <taxon>Kickxellaceae</taxon>
        <taxon>Mycoemilia</taxon>
    </lineage>
</organism>
<evidence type="ECO:0000256" key="1">
    <source>
        <dbReference type="ARBA" id="ARBA00010900"/>
    </source>
</evidence>
<sequence>MGRRRGLILEGDSESGSESDNNHEHGLGYHHNDSSDDDDSEQAHYGLGRKQSNREVVFKSSSSLAAAAPSSIAESGTRESTPSSKPTFSKKKKDTTNAPTPDKDFAKFAKEGKGVIWKMMQKMGYKAGSGLGKEAEGIVNPIETKQRPTKMGIAYRGFKEKTKQAEEADKIIHSRLEDSELDVESTDQSDGDEGSKTKKKSFQAKEKSRHRKPKVEYRSIEEVMNKVNSMVGGKEIAASVGSLDTVKREKIVDFTGKDVKEIETIGDRDKTVEDNARLVSVREQIQLGIELSNNRLQQLEHEKFIEVKRAKVLEGQKDGAMEMQVRQEATIRKIEAVLAQLDQCSVKSKELLSLDTDRLGDSEQLRPLISEIDRLKHLCGQTTEEADQFWKDWEFEEAVCALLQPCIQKVLGTHWNVATQPMFLYKEVFEPLVSFTSNNDGEYESYIDEINRESVSNYLGYVPDPLKIKLTPFEQLLHTTWLPPVRQFLTRSWDPHDPEYVLKIVEGWKSPVLPRVIRQILLEETILPRIRQAVEDWNPRLLKPSTIAVPNSEPLNPTSSSTTDAAFKSSNLGSNIPPHIWIHPWLLHIDQCHFSDLYTTLRHKLGVSLTNSNWIPGVPVDKIQSTAIGGKDSFDDFGLLLIKPWQHVFSAQDFHKLIKRSIIPKLEEMMRTQFVINAQNQDLTAFKALIPWLNTMPRSDSLKMLDKWFFEPWLQYLARWLNHIIIEYKKANDANEGQNSSVNTNSAKAVSSTTVMTGQIADWYIAWKSLFPKDISREPEIEAQLYRALAMMQATIASMK</sequence>
<feature type="compositionally biased region" description="Basic and acidic residues" evidence="2">
    <location>
        <begin position="20"/>
        <end position="34"/>
    </location>
</feature>
<feature type="compositionally biased region" description="Basic and acidic residues" evidence="2">
    <location>
        <begin position="157"/>
        <end position="178"/>
    </location>
</feature>
<dbReference type="PANTHER" id="PTHR23329:SF1">
    <property type="entry name" value="TUFTELIN-INTERACTING PROTEIN 11"/>
    <property type="match status" value="1"/>
</dbReference>
<dbReference type="InterPro" id="IPR022783">
    <property type="entry name" value="GCFC_dom"/>
</dbReference>
<protein>
    <recommendedName>
        <fullName evidence="3">G-patch domain-containing protein</fullName>
    </recommendedName>
</protein>
<dbReference type="SMART" id="SM00443">
    <property type="entry name" value="G_patch"/>
    <property type="match status" value="1"/>
</dbReference>
<dbReference type="PANTHER" id="PTHR23329">
    <property type="entry name" value="TUFTELIN-INTERACTING PROTEIN 11-RELATED"/>
    <property type="match status" value="1"/>
</dbReference>
<gene>
    <name evidence="4" type="ORF">H4219_004539</name>
</gene>
<dbReference type="InterPro" id="IPR045211">
    <property type="entry name" value="TFP11/STIP/Ntr1"/>
</dbReference>
<feature type="compositionally biased region" description="Basic residues" evidence="2">
    <location>
        <begin position="197"/>
        <end position="213"/>
    </location>
</feature>
<accession>A0A9W8DRP9</accession>
<dbReference type="InterPro" id="IPR000467">
    <property type="entry name" value="G_patch_dom"/>
</dbReference>
<keyword evidence="5" id="KW-1185">Reference proteome</keyword>